<keyword evidence="3" id="KW-1185">Reference proteome</keyword>
<accession>A0A9Q7ALN7</accession>
<keyword evidence="1" id="KW-1133">Transmembrane helix</keyword>
<evidence type="ECO:0000256" key="1">
    <source>
        <dbReference type="SAM" id="Phobius"/>
    </source>
</evidence>
<dbReference type="PANTHER" id="PTHR42867">
    <property type="entry name" value="MEMBRANE PROTEIN-RELATED"/>
    <property type="match status" value="1"/>
</dbReference>
<protein>
    <submittedName>
        <fullName evidence="2">DUF1385 domain-containing protein</fullName>
    </submittedName>
</protein>
<dbReference type="Pfam" id="PF07136">
    <property type="entry name" value="DUF1385"/>
    <property type="match status" value="1"/>
</dbReference>
<dbReference type="Proteomes" id="UP000671879">
    <property type="component" value="Chromosome"/>
</dbReference>
<dbReference type="KEGG" id="aram:KAR29_07860"/>
<feature type="transmembrane region" description="Helical" evidence="1">
    <location>
        <begin position="109"/>
        <end position="131"/>
    </location>
</feature>
<proteinExistence type="predicted"/>
<evidence type="ECO:0000313" key="2">
    <source>
        <dbReference type="EMBL" id="QTX31307.1"/>
    </source>
</evidence>
<name>A0A9Q7ALN7_9BACT</name>
<dbReference type="AlphaFoldDB" id="A0A9Q7ALN7"/>
<dbReference type="RefSeq" id="WP_274372457.1">
    <property type="nucleotide sequence ID" value="NZ_CP072943.1"/>
</dbReference>
<dbReference type="EMBL" id="CP072943">
    <property type="protein sequence ID" value="QTX31307.1"/>
    <property type="molecule type" value="Genomic_DNA"/>
</dbReference>
<keyword evidence="1" id="KW-0812">Transmembrane</keyword>
<feature type="transmembrane region" description="Helical" evidence="1">
    <location>
        <begin position="213"/>
        <end position="235"/>
    </location>
</feature>
<sequence>MTLLGRLLVAIHLLLSAEKIPVGGQAVIEGVLMRGPSQWGLAVRRPEGEIWTKAWGNRPWSSQGLWRFPLLRGMATMAEMLVVGTRALTLSAQVSLGEDEEEKLSPWELALSLAVAIAGVVCLFLLLPLWVSTWIQEGLRLSVWARHLLEGLVRAVVFIGYVALIGLWKDMRRVFAYHGAEHKTINAWEADATLKPHVVGRYSRIHGRCGTSFILVVVAVSIVVFALVGGGPWWWKGLSRVIFLPLVVGISYEIIRWASRSEGLGRAIMAPALYLQYLTTREPDEDQIEVALAALREALGDGNRS</sequence>
<feature type="transmembrane region" description="Helical" evidence="1">
    <location>
        <begin position="151"/>
        <end position="168"/>
    </location>
</feature>
<keyword evidence="1" id="KW-0472">Membrane</keyword>
<dbReference type="InterPro" id="IPR010787">
    <property type="entry name" value="DUF1385"/>
</dbReference>
<gene>
    <name evidence="2" type="ORF">KAR29_07860</name>
</gene>
<evidence type="ECO:0000313" key="3">
    <source>
        <dbReference type="Proteomes" id="UP000671879"/>
    </source>
</evidence>
<dbReference type="PANTHER" id="PTHR42867:SF1">
    <property type="entry name" value="MEMBRANE PROTEIN-RELATED"/>
    <property type="match status" value="1"/>
</dbReference>
<reference evidence="3" key="1">
    <citation type="submission" date="2021-04" db="EMBL/GenBank/DDBJ databases">
        <title>A novel Synergistetes isolate from a pyrite-forming mixed culture.</title>
        <authorList>
            <person name="Bunk B."/>
            <person name="Sproer C."/>
            <person name="Spring S."/>
            <person name="Pester M."/>
        </authorList>
    </citation>
    <scope>NUCLEOTIDE SEQUENCE [LARGE SCALE GENOMIC DNA]</scope>
    <source>
        <strain evidence="3">J.5.4.2-T.3.5.2</strain>
    </source>
</reference>
<organism evidence="2 3">
    <name type="scientific">Aminithiophilus ramosus</name>
    <dbReference type="NCBI Taxonomy" id="3029084"/>
    <lineage>
        <taxon>Bacteria</taxon>
        <taxon>Thermotogati</taxon>
        <taxon>Synergistota</taxon>
        <taxon>Synergistia</taxon>
        <taxon>Synergistales</taxon>
        <taxon>Aminithiophilaceae</taxon>
        <taxon>Aminithiophilus</taxon>
    </lineage>
</organism>